<dbReference type="SUPFAM" id="SSF53613">
    <property type="entry name" value="Ribokinase-like"/>
    <property type="match status" value="1"/>
</dbReference>
<dbReference type="GO" id="GO:0046872">
    <property type="term" value="F:metal ion binding"/>
    <property type="evidence" value="ECO:0007669"/>
    <property type="project" value="UniProtKB-KW"/>
</dbReference>
<comment type="cofactor">
    <cofactor evidence="9">
        <name>Mg(2+)</name>
        <dbReference type="ChEBI" id="CHEBI:18420"/>
    </cofactor>
    <text evidence="9">Requires a divalent cation, most likely magnesium in vivo, as an electrophilic catalyst to aid phosphoryl group transfer. It is the chelate of the metal and the nucleotide that is the actual substrate.</text>
</comment>
<feature type="binding site" evidence="9">
    <location>
        <position position="136"/>
    </location>
    <ligand>
        <name>substrate</name>
    </ligand>
</feature>
<feature type="binding site" evidence="9">
    <location>
        <position position="228"/>
    </location>
    <ligand>
        <name>K(+)</name>
        <dbReference type="ChEBI" id="CHEBI:29103"/>
    </ligand>
</feature>
<comment type="function">
    <text evidence="9">Catalyzes the phosphorylation of ribose at O-5 in a reaction requiring ATP and magnesium. The resulting D-ribose-5-phosphate can then be used either for sythesis of nucleotides, histidine, and tryptophan, or as a component of the pentose phosphate pathway.</text>
</comment>
<feature type="binding site" evidence="9">
    <location>
        <begin position="233"/>
        <end position="234"/>
    </location>
    <ligand>
        <name>ATP</name>
        <dbReference type="ChEBI" id="CHEBI:30616"/>
    </ligand>
</feature>
<keyword evidence="6 9" id="KW-0460">Magnesium</keyword>
<evidence type="ECO:0000256" key="8">
    <source>
        <dbReference type="ARBA" id="ARBA00023277"/>
    </source>
</evidence>
<dbReference type="GO" id="GO:0004747">
    <property type="term" value="F:ribokinase activity"/>
    <property type="evidence" value="ECO:0007669"/>
    <property type="project" value="UniProtKB-UniRule"/>
</dbReference>
<comment type="catalytic activity">
    <reaction evidence="9">
        <text>D-ribose + ATP = D-ribose 5-phosphate + ADP + H(+)</text>
        <dbReference type="Rhea" id="RHEA:13697"/>
        <dbReference type="ChEBI" id="CHEBI:15378"/>
        <dbReference type="ChEBI" id="CHEBI:30616"/>
        <dbReference type="ChEBI" id="CHEBI:47013"/>
        <dbReference type="ChEBI" id="CHEBI:78346"/>
        <dbReference type="ChEBI" id="CHEBI:456216"/>
        <dbReference type="EC" id="2.7.1.15"/>
    </reaction>
</comment>
<evidence type="ECO:0000313" key="12">
    <source>
        <dbReference type="Proteomes" id="UP000183002"/>
    </source>
</evidence>
<feature type="binding site" evidence="9">
    <location>
        <begin position="201"/>
        <end position="206"/>
    </location>
    <ligand>
        <name>ATP</name>
        <dbReference type="ChEBI" id="CHEBI:30616"/>
    </ligand>
</feature>
<evidence type="ECO:0000256" key="2">
    <source>
        <dbReference type="ARBA" id="ARBA00022723"/>
    </source>
</evidence>
<keyword evidence="7 9" id="KW-0630">Potassium</keyword>
<name>A0A1H8C289_9RHOB</name>
<reference evidence="11 12" key="1">
    <citation type="submission" date="2016-10" db="EMBL/GenBank/DDBJ databases">
        <authorList>
            <person name="de Groot N.N."/>
        </authorList>
    </citation>
    <scope>NUCLEOTIDE SEQUENCE [LARGE SCALE GENOMIC DNA]</scope>
    <source>
        <strain evidence="11 12">CGMCC 1.10836</strain>
    </source>
</reference>
<evidence type="ECO:0000256" key="9">
    <source>
        <dbReference type="HAMAP-Rule" id="MF_01987"/>
    </source>
</evidence>
<dbReference type="InterPro" id="IPR011611">
    <property type="entry name" value="PfkB_dom"/>
</dbReference>
<feature type="domain" description="Carbohydrate kinase PfkB" evidence="10">
    <location>
        <begin position="4"/>
        <end position="276"/>
    </location>
</feature>
<dbReference type="AlphaFoldDB" id="A0A1H8C289"/>
<feature type="binding site" evidence="9">
    <location>
        <position position="267"/>
    </location>
    <ligand>
        <name>K(+)</name>
        <dbReference type="ChEBI" id="CHEBI:29103"/>
    </ligand>
</feature>
<accession>A0A1H8C289</accession>
<evidence type="ECO:0000256" key="7">
    <source>
        <dbReference type="ARBA" id="ARBA00022958"/>
    </source>
</evidence>
<evidence type="ECO:0000256" key="4">
    <source>
        <dbReference type="ARBA" id="ARBA00022777"/>
    </source>
</evidence>
<dbReference type="GO" id="GO:0019303">
    <property type="term" value="P:D-ribose catabolic process"/>
    <property type="evidence" value="ECO:0007669"/>
    <property type="project" value="UniProtKB-UniRule"/>
</dbReference>
<protein>
    <recommendedName>
        <fullName evidence="9">Ribokinase</fullName>
        <shortName evidence="9">RK</shortName>
        <ecNumber evidence="9">2.7.1.15</ecNumber>
    </recommendedName>
</protein>
<evidence type="ECO:0000256" key="5">
    <source>
        <dbReference type="ARBA" id="ARBA00022840"/>
    </source>
</evidence>
<keyword evidence="4 9" id="KW-0418">Kinase</keyword>
<dbReference type="UniPathway" id="UPA00916">
    <property type="reaction ID" value="UER00889"/>
</dbReference>
<comment type="subunit">
    <text evidence="9">Homodimer.</text>
</comment>
<feature type="active site" description="Proton acceptor" evidence="9">
    <location>
        <position position="234"/>
    </location>
</feature>
<feature type="binding site" evidence="9">
    <location>
        <position position="230"/>
    </location>
    <ligand>
        <name>K(+)</name>
        <dbReference type="ChEBI" id="CHEBI:29103"/>
    </ligand>
</feature>
<evidence type="ECO:0000256" key="1">
    <source>
        <dbReference type="ARBA" id="ARBA00022679"/>
    </source>
</evidence>
<keyword evidence="5 9" id="KW-0067">ATP-binding</keyword>
<dbReference type="GO" id="GO:0005524">
    <property type="term" value="F:ATP binding"/>
    <property type="evidence" value="ECO:0007669"/>
    <property type="project" value="UniProtKB-UniRule"/>
</dbReference>
<dbReference type="InterPro" id="IPR011877">
    <property type="entry name" value="Ribokinase"/>
</dbReference>
<keyword evidence="9" id="KW-0963">Cytoplasm</keyword>
<keyword evidence="3 9" id="KW-0547">Nucleotide-binding</keyword>
<dbReference type="STRING" id="1077947.SAMN05216227_100429"/>
<comment type="caution">
    <text evidence="9">Lacks conserved residue(s) required for the propagation of feature annotation.</text>
</comment>
<dbReference type="EC" id="2.7.1.15" evidence="9"/>
<comment type="subcellular location">
    <subcellularLocation>
        <location evidence="9">Cytoplasm</location>
    </subcellularLocation>
</comment>
<dbReference type="OrthoDB" id="9775849at2"/>
<dbReference type="EMBL" id="FOCO01000004">
    <property type="protein sequence ID" value="SEM89102.1"/>
    <property type="molecule type" value="Genomic_DNA"/>
</dbReference>
<comment type="similarity">
    <text evidence="9">Belongs to the carbohydrate kinase PfkB family. Ribokinase subfamily.</text>
</comment>
<organism evidence="11 12">
    <name type="scientific">Pseudorhodobacter antarcticus</name>
    <dbReference type="NCBI Taxonomy" id="1077947"/>
    <lineage>
        <taxon>Bacteria</taxon>
        <taxon>Pseudomonadati</taxon>
        <taxon>Pseudomonadota</taxon>
        <taxon>Alphaproteobacteria</taxon>
        <taxon>Rhodobacterales</taxon>
        <taxon>Paracoccaceae</taxon>
        <taxon>Pseudorhodobacter</taxon>
    </lineage>
</organism>
<feature type="binding site" evidence="9">
    <location>
        <position position="234"/>
    </location>
    <ligand>
        <name>substrate</name>
    </ligand>
</feature>
<dbReference type="CDD" id="cd01174">
    <property type="entry name" value="ribokinase"/>
    <property type="match status" value="1"/>
</dbReference>
<keyword evidence="1 9" id="KW-0808">Transferase</keyword>
<sequence length="288" mass="30230">MAIYSLGSINIDHIYRVPHHTQPGETLAATDYTRGLGGKGANQSVAAAMAGAKVFHIGAIGRDDAWTLDLLRDYGVDTANIQQIKTATGHAIIQVDPSGENAITLYPGANRQISDAQVARVLANARPDDTLLLQNETSAQFASVRLAADMGLRVLYSPAPFELTPLQDVIPFTTLLAMNEGEAAQMISTFGGLPDCDVIITKGAQGAEWHRLNAQTLTIPAFDVHAVDTTGAGDCFAGTIAAALDAGMDREQALTRAAAAAAIQVTRHGAASAMPSRADVDEFLAPIL</sequence>
<dbReference type="GO" id="GO:0005737">
    <property type="term" value="C:cytoplasm"/>
    <property type="evidence" value="ECO:0007669"/>
    <property type="project" value="UniProtKB-SubCell"/>
</dbReference>
<comment type="pathway">
    <text evidence="9">Carbohydrate metabolism; D-ribose degradation; D-ribose 5-phosphate from beta-D-ribopyranose: step 2/2.</text>
</comment>
<feature type="binding site" evidence="9">
    <location>
        <position position="269"/>
    </location>
    <ligand>
        <name>K(+)</name>
        <dbReference type="ChEBI" id="CHEBI:29103"/>
    </ligand>
</feature>
<dbReference type="Pfam" id="PF00294">
    <property type="entry name" value="PfkB"/>
    <property type="match status" value="1"/>
</dbReference>
<keyword evidence="12" id="KW-1185">Reference proteome</keyword>
<dbReference type="PANTHER" id="PTHR10584:SF166">
    <property type="entry name" value="RIBOKINASE"/>
    <property type="match status" value="1"/>
</dbReference>
<evidence type="ECO:0000313" key="11">
    <source>
        <dbReference type="EMBL" id="SEM89102.1"/>
    </source>
</evidence>
<keyword evidence="8 9" id="KW-0119">Carbohydrate metabolism</keyword>
<feature type="binding site" evidence="9">
    <location>
        <position position="264"/>
    </location>
    <ligand>
        <name>K(+)</name>
        <dbReference type="ChEBI" id="CHEBI:29103"/>
    </ligand>
</feature>
<evidence type="ECO:0000256" key="6">
    <source>
        <dbReference type="ARBA" id="ARBA00022842"/>
    </source>
</evidence>
<feature type="binding site" evidence="9">
    <location>
        <begin position="38"/>
        <end position="42"/>
    </location>
    <ligand>
        <name>substrate</name>
    </ligand>
</feature>
<feature type="binding site" evidence="9">
    <location>
        <begin position="10"/>
        <end position="12"/>
    </location>
    <ligand>
        <name>substrate</name>
    </ligand>
</feature>
<comment type="activity regulation">
    <text evidence="9">Activated by a monovalent cation that binds near, but not in, the active site. The most likely occupant of the site in vivo is potassium. Ion binding induces a conformational change that may alter substrate affinity.</text>
</comment>
<dbReference type="InterPro" id="IPR029056">
    <property type="entry name" value="Ribokinase-like"/>
</dbReference>
<feature type="binding site" evidence="9">
    <location>
        <position position="179"/>
    </location>
    <ligand>
        <name>ATP</name>
        <dbReference type="ChEBI" id="CHEBI:30616"/>
    </ligand>
</feature>
<evidence type="ECO:0000259" key="10">
    <source>
        <dbReference type="Pfam" id="PF00294"/>
    </source>
</evidence>
<dbReference type="PANTHER" id="PTHR10584">
    <property type="entry name" value="SUGAR KINASE"/>
    <property type="match status" value="1"/>
</dbReference>
<proteinExistence type="inferred from homology"/>
<dbReference type="PRINTS" id="PR00990">
    <property type="entry name" value="RIBOKINASE"/>
</dbReference>
<dbReference type="HAMAP" id="MF_01987">
    <property type="entry name" value="Ribokinase"/>
    <property type="match status" value="1"/>
</dbReference>
<gene>
    <name evidence="9" type="primary">rbsK</name>
    <name evidence="11" type="ORF">SAMN05216227_100429</name>
</gene>
<dbReference type="Gene3D" id="3.40.1190.20">
    <property type="match status" value="1"/>
</dbReference>
<dbReference type="RefSeq" id="WP_050518053.1">
    <property type="nucleotide sequence ID" value="NZ_FOCO01000004.1"/>
</dbReference>
<keyword evidence="2 9" id="KW-0479">Metal-binding</keyword>
<evidence type="ECO:0000256" key="3">
    <source>
        <dbReference type="ARBA" id="ARBA00022741"/>
    </source>
</evidence>
<dbReference type="Proteomes" id="UP000183002">
    <property type="component" value="Unassembled WGS sequence"/>
</dbReference>
<dbReference type="InterPro" id="IPR002139">
    <property type="entry name" value="Ribo/fructo_kinase"/>
</dbReference>